<evidence type="ECO:0000313" key="3">
    <source>
        <dbReference type="Proteomes" id="UP000017842"/>
    </source>
</evidence>
<dbReference type="AlphaFoldDB" id="V5DY54"/>
<name>V5DY54_9GAMM</name>
<comment type="caution">
    <text evidence="2">The sequence shown here is derived from an EMBL/GenBank/DDBJ whole genome shotgun (WGS) entry which is preliminary data.</text>
</comment>
<keyword evidence="3" id="KW-1185">Reference proteome</keyword>
<sequence length="385" mass="44003">MIELDSYKNPKEGKTYISPSLPSFGDRTDKVRIASKVIESQDSFAFGTIKDEVVLRHVEGGKSYITAKFIEDPRGLFLLNLQRYTVGTDKPHNASFSFIGEEIGKLFEFIQNVLSVTFKNDRAVNITDEELRNIVVSNNQARKLFQENEEVFSEIIKSEITKGDIIAIGFRKKQLDVYSKLITDQEYFENLKKQKNTTTEGLWQKFFEKNKWIFGYGLSYLFLSSLDEKKLEQVVQGHDVAGFGKRVDALMKTKGLISSLCFVEIKTHETPLLQKKPYRSGCWAPSQELTEAIAQIQGTVASAVKSLTQKISLSDEHGNPTGEEAYNYLPKSYLVIGSLGEFTKERGVNEDQYRSFELYRKNITTPEILTFDELYERTKYIVQSD</sequence>
<evidence type="ECO:0000259" key="1">
    <source>
        <dbReference type="Pfam" id="PF14082"/>
    </source>
</evidence>
<protein>
    <recommendedName>
        <fullName evidence="1">Shedu protein SduA C-terminal domain-containing protein</fullName>
    </recommendedName>
</protein>
<organism evidence="2 3">
    <name type="scientific">Methyloglobulus morosus KoM1</name>
    <dbReference type="NCBI Taxonomy" id="1116472"/>
    <lineage>
        <taxon>Bacteria</taxon>
        <taxon>Pseudomonadati</taxon>
        <taxon>Pseudomonadota</taxon>
        <taxon>Gammaproteobacteria</taxon>
        <taxon>Methylococcales</taxon>
        <taxon>Methylococcaceae</taxon>
        <taxon>Methyloglobulus</taxon>
    </lineage>
</organism>
<dbReference type="OrthoDB" id="784881at2"/>
<gene>
    <name evidence="2" type="ORF">MGMO_64c00130</name>
</gene>
<dbReference type="EMBL" id="AYLO01000062">
    <property type="protein sequence ID" value="ESS72251.1"/>
    <property type="molecule type" value="Genomic_DNA"/>
</dbReference>
<evidence type="ECO:0000313" key="2">
    <source>
        <dbReference type="EMBL" id="ESS72251.1"/>
    </source>
</evidence>
<dbReference type="STRING" id="1116472.MGMO_64c00130"/>
<dbReference type="Pfam" id="PF14082">
    <property type="entry name" value="SduA_C"/>
    <property type="match status" value="1"/>
</dbReference>
<reference evidence="2 3" key="1">
    <citation type="journal article" date="2013" name="Genome Announc.">
        <title>Draft Genome Sequence of the Methanotrophic Gammaproteobacterium Methyloglobulus morosus DSM 22980 Strain KoM1.</title>
        <authorList>
            <person name="Poehlein A."/>
            <person name="Deutzmann J.S."/>
            <person name="Daniel R."/>
            <person name="Simeonova D.D."/>
        </authorList>
    </citation>
    <scope>NUCLEOTIDE SEQUENCE [LARGE SCALE GENOMIC DNA]</scope>
    <source>
        <strain evidence="2 3">KoM1</strain>
    </source>
</reference>
<dbReference type="InterPro" id="IPR025359">
    <property type="entry name" value="SduA_C"/>
</dbReference>
<feature type="domain" description="Shedu protein SduA C-terminal" evidence="1">
    <location>
        <begin position="199"/>
        <end position="375"/>
    </location>
</feature>
<dbReference type="eggNOG" id="ENOG502Z9SP">
    <property type="taxonomic scope" value="Bacteria"/>
</dbReference>
<dbReference type="PATRIC" id="fig|1116472.3.peg.1974"/>
<proteinExistence type="predicted"/>
<dbReference type="Proteomes" id="UP000017842">
    <property type="component" value="Unassembled WGS sequence"/>
</dbReference>
<dbReference type="RefSeq" id="WP_023494734.1">
    <property type="nucleotide sequence ID" value="NZ_AYLO01000062.1"/>
</dbReference>
<accession>V5DY54</accession>